<evidence type="ECO:0000259" key="1">
    <source>
        <dbReference type="Pfam" id="PF12358"/>
    </source>
</evidence>
<dbReference type="InterPro" id="IPR022104">
    <property type="entry name" value="DUF3644"/>
</dbReference>
<dbReference type="InterPro" id="IPR049530">
    <property type="entry name" value="EC042_2821"/>
</dbReference>
<gene>
    <name evidence="3" type="ORF">NCTC13760_00733</name>
</gene>
<feature type="domain" description="EC042-2821-like Restriction Endonuclease-like" evidence="2">
    <location>
        <begin position="228"/>
        <end position="324"/>
    </location>
</feature>
<evidence type="ECO:0000259" key="2">
    <source>
        <dbReference type="Pfam" id="PF18740"/>
    </source>
</evidence>
<reference evidence="3 4" key="1">
    <citation type="submission" date="2018-06" db="EMBL/GenBank/DDBJ databases">
        <authorList>
            <consortium name="Pathogen Informatics"/>
            <person name="Doyle S."/>
        </authorList>
    </citation>
    <scope>NUCLEOTIDE SEQUENCE [LARGE SCALE GENOMIC DNA]</scope>
    <source>
        <strain evidence="3 4">NCTC13760</strain>
    </source>
</reference>
<proteinExistence type="predicted"/>
<dbReference type="GeneID" id="69902119"/>
<dbReference type="EMBL" id="UHFP01000001">
    <property type="protein sequence ID" value="SUN68051.1"/>
    <property type="molecule type" value="Genomic_DNA"/>
</dbReference>
<sequence>MENLAKRLVDKSIEAFIMGLEIYNKPTIKYRIEGFSFFICNAWELMLKAHIINNDSEEAIYFKDSKDRTISLENAVETVFPDKHGSLRKNLVQIIELRNTSTHFITEDYEHIYAPLFQACVSNYISKMQEFHQEDITKQIAQNFLTLSVRIDQLNQEEIKAKYSPKMAERLLAEQAKIESEISASNSDYAVPVETRFYITKRKQDADLAVKLDNGAETSVGILREIKDPNAVYPLTTKEVIKIVNKRLRAKGILLTKIVSGEKQKRPFTTNDLQLFNAFYDIKKDGRYCYHYKIGNRYSYAPAFCEFIIEEIERNPETFVENLKKRTKK</sequence>
<name>A0A380KLY4_9STRE</name>
<evidence type="ECO:0000313" key="3">
    <source>
        <dbReference type="EMBL" id="SUN68051.1"/>
    </source>
</evidence>
<accession>A0A380KLY4</accession>
<protein>
    <submittedName>
        <fullName evidence="3">Protein of uncharacterized function (DUF3644)</fullName>
    </submittedName>
</protein>
<dbReference type="Proteomes" id="UP000255352">
    <property type="component" value="Unassembled WGS sequence"/>
</dbReference>
<evidence type="ECO:0000313" key="4">
    <source>
        <dbReference type="Proteomes" id="UP000255352"/>
    </source>
</evidence>
<dbReference type="Pfam" id="PF12358">
    <property type="entry name" value="DUF3644"/>
    <property type="match status" value="1"/>
</dbReference>
<dbReference type="AlphaFoldDB" id="A0A380KLY4"/>
<dbReference type="RefSeq" id="WP_006532370.1">
    <property type="nucleotide sequence ID" value="NZ_CABKNK020000002.1"/>
</dbReference>
<feature type="domain" description="DUF3644" evidence="1">
    <location>
        <begin position="7"/>
        <end position="181"/>
    </location>
</feature>
<organism evidence="3 4">
    <name type="scientific">Streptococcus infantarius</name>
    <dbReference type="NCBI Taxonomy" id="102684"/>
    <lineage>
        <taxon>Bacteria</taxon>
        <taxon>Bacillati</taxon>
        <taxon>Bacillota</taxon>
        <taxon>Bacilli</taxon>
        <taxon>Lactobacillales</taxon>
        <taxon>Streptococcaceae</taxon>
        <taxon>Streptococcus</taxon>
    </lineage>
</organism>
<dbReference type="Pfam" id="PF18740">
    <property type="entry name" value="EC042_2821"/>
    <property type="match status" value="1"/>
</dbReference>